<dbReference type="InterPro" id="IPR043519">
    <property type="entry name" value="NT_sf"/>
</dbReference>
<comment type="subcellular location">
    <subcellularLocation>
        <location evidence="2">Cytoplasm</location>
    </subcellularLocation>
</comment>
<dbReference type="OrthoDB" id="9793681at2"/>
<dbReference type="GO" id="GO:0005737">
    <property type="term" value="C:cytoplasm"/>
    <property type="evidence" value="ECO:0007669"/>
    <property type="project" value="UniProtKB-SubCell"/>
</dbReference>
<dbReference type="PANTHER" id="PTHR21043">
    <property type="entry name" value="IOJAP SUPERFAMILY ORTHOLOG"/>
    <property type="match status" value="1"/>
</dbReference>
<sequence length="114" mass="12839">MQVEQVKNVVVEQLEDLKAKEISVLDVKDLSTVTDYMVVASGTSNRHVKSVANNLVSEMKELGLQPLGVEGDDVGEWVLVDLGDVVVHIMLAQTRDFYQLEKLWDPNWKEARSQ</sequence>
<dbReference type="PATRIC" id="fig|1144748.3.peg.2098"/>
<reference evidence="4" key="1">
    <citation type="submission" date="2015-08" db="EMBL/GenBank/DDBJ databases">
        <authorList>
            <person name="Kim K.M."/>
        </authorList>
    </citation>
    <scope>NUCLEOTIDE SEQUENCE [LARGE SCALE GENOMIC DNA]</scope>
    <source>
        <strain evidence="4">KCTC 23892</strain>
    </source>
</reference>
<accession>A0A1B3BDC9</accession>
<comment type="similarity">
    <text evidence="1 2">Belongs to the Iojap/RsfS family.</text>
</comment>
<evidence type="ECO:0000313" key="3">
    <source>
        <dbReference type="EMBL" id="AOE50785.1"/>
    </source>
</evidence>
<dbReference type="RefSeq" id="WP_068993566.1">
    <property type="nucleotide sequence ID" value="NZ_CP012418.1"/>
</dbReference>
<evidence type="ECO:0000256" key="2">
    <source>
        <dbReference type="HAMAP-Rule" id="MF_01477"/>
    </source>
</evidence>
<dbReference type="GO" id="GO:0090071">
    <property type="term" value="P:negative regulation of ribosome biogenesis"/>
    <property type="evidence" value="ECO:0007669"/>
    <property type="project" value="UniProtKB-UniRule"/>
</dbReference>
<gene>
    <name evidence="2" type="primary">rsfS</name>
    <name evidence="3" type="ORF">KS2013_2080</name>
</gene>
<evidence type="ECO:0000256" key="1">
    <source>
        <dbReference type="ARBA" id="ARBA00010574"/>
    </source>
</evidence>
<dbReference type="PANTHER" id="PTHR21043:SF0">
    <property type="entry name" value="MITOCHONDRIAL ASSEMBLY OF RIBOSOMAL LARGE SUBUNIT PROTEIN 1"/>
    <property type="match status" value="1"/>
</dbReference>
<organism evidence="3 4">
    <name type="scientific">Kangiella sediminilitoris</name>
    <dbReference type="NCBI Taxonomy" id="1144748"/>
    <lineage>
        <taxon>Bacteria</taxon>
        <taxon>Pseudomonadati</taxon>
        <taxon>Pseudomonadota</taxon>
        <taxon>Gammaproteobacteria</taxon>
        <taxon>Kangiellales</taxon>
        <taxon>Kangiellaceae</taxon>
        <taxon>Kangiella</taxon>
    </lineage>
</organism>
<dbReference type="Proteomes" id="UP000094147">
    <property type="component" value="Chromosome"/>
</dbReference>
<dbReference type="STRING" id="1144748.KS2013_2080"/>
<keyword evidence="2" id="KW-0963">Cytoplasm</keyword>
<dbReference type="SUPFAM" id="SSF81301">
    <property type="entry name" value="Nucleotidyltransferase"/>
    <property type="match status" value="1"/>
</dbReference>
<keyword evidence="2" id="KW-0678">Repressor</keyword>
<dbReference type="NCBIfam" id="TIGR00090">
    <property type="entry name" value="rsfS_iojap_ybeB"/>
    <property type="match status" value="1"/>
</dbReference>
<dbReference type="HAMAP" id="MF_01477">
    <property type="entry name" value="Iojap_RsfS"/>
    <property type="match status" value="1"/>
</dbReference>
<protein>
    <recommendedName>
        <fullName evidence="2">Ribosomal silencing factor RsfS</fullName>
    </recommendedName>
</protein>
<dbReference type="AlphaFoldDB" id="A0A1B3BDC9"/>
<dbReference type="KEGG" id="ksd:KS2013_2080"/>
<dbReference type="GO" id="GO:0042256">
    <property type="term" value="P:cytosolic ribosome assembly"/>
    <property type="evidence" value="ECO:0007669"/>
    <property type="project" value="UniProtKB-UniRule"/>
</dbReference>
<comment type="subunit">
    <text evidence="2">Interacts with ribosomal protein uL14 (rplN).</text>
</comment>
<evidence type="ECO:0000313" key="4">
    <source>
        <dbReference type="Proteomes" id="UP000094147"/>
    </source>
</evidence>
<dbReference type="InterPro" id="IPR004394">
    <property type="entry name" value="Iojap/RsfS/C7orf30"/>
</dbReference>
<comment type="function">
    <text evidence="2">Functions as a ribosomal silencing factor. Interacts with ribosomal protein uL14 (rplN), blocking formation of intersubunit bridge B8. Prevents association of the 30S and 50S ribosomal subunits and the formation of functional ribosomes, thus repressing translation.</text>
</comment>
<dbReference type="Pfam" id="PF02410">
    <property type="entry name" value="RsfS"/>
    <property type="match status" value="1"/>
</dbReference>
<dbReference type="EMBL" id="CP012418">
    <property type="protein sequence ID" value="AOE50785.1"/>
    <property type="molecule type" value="Genomic_DNA"/>
</dbReference>
<keyword evidence="2" id="KW-0810">Translation regulation</keyword>
<dbReference type="GO" id="GO:0043023">
    <property type="term" value="F:ribosomal large subunit binding"/>
    <property type="evidence" value="ECO:0007669"/>
    <property type="project" value="TreeGrafter"/>
</dbReference>
<dbReference type="GO" id="GO:0017148">
    <property type="term" value="P:negative regulation of translation"/>
    <property type="evidence" value="ECO:0007669"/>
    <property type="project" value="UniProtKB-UniRule"/>
</dbReference>
<dbReference type="Gene3D" id="3.30.460.10">
    <property type="entry name" value="Beta Polymerase, domain 2"/>
    <property type="match status" value="1"/>
</dbReference>
<keyword evidence="4" id="KW-1185">Reference proteome</keyword>
<proteinExistence type="inferred from homology"/>
<name>A0A1B3BDC9_9GAMM</name>